<evidence type="ECO:0000313" key="2">
    <source>
        <dbReference type="EMBL" id="OPE53258.1"/>
    </source>
</evidence>
<gene>
    <name evidence="2" type="ORF">BV510_16470</name>
    <name evidence="3" type="ORF">CRI78_09595</name>
</gene>
<dbReference type="OrthoDB" id="4633813at2"/>
<dbReference type="RefSeq" id="WP_073859123.1">
    <property type="nucleotide sequence ID" value="NZ_BAAATC010000015.1"/>
</dbReference>
<feature type="compositionally biased region" description="Polar residues" evidence="1">
    <location>
        <begin position="80"/>
        <end position="105"/>
    </location>
</feature>
<dbReference type="Proteomes" id="UP000220340">
    <property type="component" value="Unassembled WGS sequence"/>
</dbReference>
<evidence type="ECO:0000313" key="3">
    <source>
        <dbReference type="EMBL" id="PEG54749.1"/>
    </source>
</evidence>
<dbReference type="SUPFAM" id="SSF69047">
    <property type="entry name" value="Hypothetical protein YjbJ"/>
    <property type="match status" value="1"/>
</dbReference>
<evidence type="ECO:0000313" key="4">
    <source>
        <dbReference type="Proteomes" id="UP000191039"/>
    </source>
</evidence>
<dbReference type="InterPro" id="IPR036629">
    <property type="entry name" value="YjbJ_sf"/>
</dbReference>
<reference evidence="3 5" key="2">
    <citation type="submission" date="2017-10" db="EMBL/GenBank/DDBJ databases">
        <title>The new phylogeny of genus Mycobacterium.</title>
        <authorList>
            <person name="Tortoli E."/>
            <person name="Trovato A."/>
            <person name="Cirillo D.M."/>
        </authorList>
    </citation>
    <scope>NUCLEOTIDE SEQUENCE [LARGE SCALE GENOMIC DNA]</scope>
    <source>
        <strain evidence="3 5">IP141170001</strain>
    </source>
</reference>
<dbReference type="STRING" id="1801.BRW64_24810"/>
<dbReference type="Proteomes" id="UP000191039">
    <property type="component" value="Unassembled WGS sequence"/>
</dbReference>
<feature type="region of interest" description="Disordered" evidence="1">
    <location>
        <begin position="65"/>
        <end position="138"/>
    </location>
</feature>
<dbReference type="EMBL" id="MIJD01000172">
    <property type="protein sequence ID" value="OPE53258.1"/>
    <property type="molecule type" value="Genomic_DNA"/>
</dbReference>
<accession>A0A1Q4H5T9</accession>
<keyword evidence="5" id="KW-1185">Reference proteome</keyword>
<feature type="compositionally biased region" description="Basic and acidic residues" evidence="1">
    <location>
        <begin position="124"/>
        <end position="138"/>
    </location>
</feature>
<evidence type="ECO:0000256" key="1">
    <source>
        <dbReference type="SAM" id="MobiDB-lite"/>
    </source>
</evidence>
<feature type="compositionally biased region" description="Basic and acidic residues" evidence="1">
    <location>
        <begin position="167"/>
        <end position="185"/>
    </location>
</feature>
<proteinExistence type="predicted"/>
<feature type="region of interest" description="Disordered" evidence="1">
    <location>
        <begin position="151"/>
        <end position="185"/>
    </location>
</feature>
<reference evidence="2 4" key="1">
    <citation type="submission" date="2016-09" db="EMBL/GenBank/DDBJ databases">
        <title>genome sequences of unsequenced Mycobacteria.</title>
        <authorList>
            <person name="Greninger A.L."/>
            <person name="Jerome K.R."/>
            <person name="Mcnair B."/>
            <person name="Wallis C."/>
            <person name="Fang F."/>
        </authorList>
    </citation>
    <scope>NUCLEOTIDE SEQUENCE [LARGE SCALE GENOMIC DNA]</scope>
    <source>
        <strain evidence="2 4">BM1</strain>
    </source>
</reference>
<sequence length="185" mass="19818">MSEHHKADEARKGLIDSVKGKAKEIAGAVTGNDSLAAEGQLEQTQAKHRKEANAVDAVADAEAAAAHDEAASGRSLAAAQRNSVRTTTAAVEESVQTQQVAQEQSAARHARNEAVQEQVQADLDAQRDVEEAKRDERVAVRAADAEVVDALDTHREQVGQAAEDQSEADRLRQRADRLTDQADLP</sequence>
<protein>
    <submittedName>
        <fullName evidence="3">CsbD family protein</fullName>
    </submittedName>
</protein>
<name>A0A1Q4H5T9_9MYCO</name>
<organism evidence="3 5">
    <name type="scientific">Mycolicibacterium diernhoferi</name>
    <dbReference type="NCBI Taxonomy" id="1801"/>
    <lineage>
        <taxon>Bacteria</taxon>
        <taxon>Bacillati</taxon>
        <taxon>Actinomycetota</taxon>
        <taxon>Actinomycetes</taxon>
        <taxon>Mycobacteriales</taxon>
        <taxon>Mycobacteriaceae</taxon>
        <taxon>Mycolicibacterium</taxon>
    </lineage>
</organism>
<evidence type="ECO:0000313" key="5">
    <source>
        <dbReference type="Proteomes" id="UP000220340"/>
    </source>
</evidence>
<dbReference type="AlphaFoldDB" id="A0A1Q4H5T9"/>
<comment type="caution">
    <text evidence="3">The sequence shown here is derived from an EMBL/GenBank/DDBJ whole genome shotgun (WGS) entry which is preliminary data.</text>
</comment>
<dbReference type="EMBL" id="PDCR01000010">
    <property type="protein sequence ID" value="PEG54749.1"/>
    <property type="molecule type" value="Genomic_DNA"/>
</dbReference>